<evidence type="ECO:0000256" key="1">
    <source>
        <dbReference type="ARBA" id="ARBA00004141"/>
    </source>
</evidence>
<comment type="subcellular location">
    <subcellularLocation>
        <location evidence="1">Membrane</location>
        <topology evidence="1">Multi-pass membrane protein</topology>
    </subcellularLocation>
</comment>
<dbReference type="PANTHER" id="PTHR33048">
    <property type="entry name" value="PTH11-LIKE INTEGRAL MEMBRANE PROTEIN (AFU_ORTHOLOGUE AFUA_5G11245)"/>
    <property type="match status" value="1"/>
</dbReference>
<dbReference type="InterPro" id="IPR049326">
    <property type="entry name" value="Rhodopsin_dom_fungi"/>
</dbReference>
<feature type="transmembrane region" description="Helical" evidence="6">
    <location>
        <begin position="144"/>
        <end position="166"/>
    </location>
</feature>
<feature type="transmembrane region" description="Helical" evidence="6">
    <location>
        <begin position="232"/>
        <end position="254"/>
    </location>
</feature>
<evidence type="ECO:0000256" key="4">
    <source>
        <dbReference type="ARBA" id="ARBA00023136"/>
    </source>
</evidence>
<feature type="transmembrane region" description="Helical" evidence="6">
    <location>
        <begin position="103"/>
        <end position="123"/>
    </location>
</feature>
<dbReference type="GeneID" id="54300597"/>
<keyword evidence="9" id="KW-1185">Reference proteome</keyword>
<dbReference type="GO" id="GO:0016020">
    <property type="term" value="C:membrane"/>
    <property type="evidence" value="ECO:0007669"/>
    <property type="project" value="UniProtKB-SubCell"/>
</dbReference>
<dbReference type="OrthoDB" id="61113at2759"/>
<keyword evidence="3 6" id="KW-1133">Transmembrane helix</keyword>
<comment type="similarity">
    <text evidence="5">Belongs to the SAT4 family.</text>
</comment>
<protein>
    <recommendedName>
        <fullName evidence="7">Rhodopsin domain-containing protein</fullName>
    </recommendedName>
</protein>
<evidence type="ECO:0000256" key="6">
    <source>
        <dbReference type="SAM" id="Phobius"/>
    </source>
</evidence>
<dbReference type="InterPro" id="IPR052337">
    <property type="entry name" value="SAT4-like"/>
</dbReference>
<reference evidence="8" key="1">
    <citation type="journal article" date="2020" name="Stud. Mycol.">
        <title>101 Dothideomycetes genomes: a test case for predicting lifestyles and emergence of pathogens.</title>
        <authorList>
            <person name="Haridas S."/>
            <person name="Albert R."/>
            <person name="Binder M."/>
            <person name="Bloem J."/>
            <person name="Labutti K."/>
            <person name="Salamov A."/>
            <person name="Andreopoulos B."/>
            <person name="Baker S."/>
            <person name="Barry K."/>
            <person name="Bills G."/>
            <person name="Bluhm B."/>
            <person name="Cannon C."/>
            <person name="Castanera R."/>
            <person name="Culley D."/>
            <person name="Daum C."/>
            <person name="Ezra D."/>
            <person name="Gonzalez J."/>
            <person name="Henrissat B."/>
            <person name="Kuo A."/>
            <person name="Liang C."/>
            <person name="Lipzen A."/>
            <person name="Lutzoni F."/>
            <person name="Magnuson J."/>
            <person name="Mondo S."/>
            <person name="Nolan M."/>
            <person name="Ohm R."/>
            <person name="Pangilinan J."/>
            <person name="Park H.-J."/>
            <person name="Ramirez L."/>
            <person name="Alfaro M."/>
            <person name="Sun H."/>
            <person name="Tritt A."/>
            <person name="Yoshinaga Y."/>
            <person name="Zwiers L.-H."/>
            <person name="Turgeon B."/>
            <person name="Goodwin S."/>
            <person name="Spatafora J."/>
            <person name="Crous P."/>
            <person name="Grigoriev I."/>
        </authorList>
    </citation>
    <scope>NUCLEOTIDE SEQUENCE</scope>
    <source>
        <strain evidence="8">CBS 121167</strain>
    </source>
</reference>
<dbReference type="Proteomes" id="UP000799438">
    <property type="component" value="Unassembled WGS sequence"/>
</dbReference>
<dbReference type="EMBL" id="ML995483">
    <property type="protein sequence ID" value="KAF2142823.1"/>
    <property type="molecule type" value="Genomic_DNA"/>
</dbReference>
<keyword evidence="2 6" id="KW-0812">Transmembrane</keyword>
<accession>A0A6A6BHA2</accession>
<dbReference type="AlphaFoldDB" id="A0A6A6BHA2"/>
<sequence>MAPALLAVDYYVPLANRKLTIAASSITLLVLAWLAVSLRLYTRYKIRSFGWDDALVACAGLSSIAGTIFLQNEIPYGLGLHLRTMLIPNKEGMGFSYKTFEGYLLWFYLTNISYAASTTLIKLSILVQYLRLFPRAQHKTVNNICIVLITIVASWGVGYFLVAIFGCNPIHKAWKPLLPGKCIMFGSTDIHWVYVAYTSQTASNMCVDILILLVPLPSLVKATLCPKQKLCLFGLFSIGTVAVICSALRLWLVIKSRAGTYPTQDPPWYAPPIILMSCLEIDLAIVTASVPIFWPLITNFGAVKINVVQEVIVNNETRKTWFLERTIERDGATSSTRRSSDGSEVNLKLADSTADHHRQYYADRAIADMVVGGIDREDGEGRSAAAGHSAQAWYDPVALQTFHKK</sequence>
<proteinExistence type="inferred from homology"/>
<feature type="transmembrane region" description="Helical" evidence="6">
    <location>
        <begin position="20"/>
        <end position="42"/>
    </location>
</feature>
<feature type="transmembrane region" description="Helical" evidence="6">
    <location>
        <begin position="202"/>
        <end position="220"/>
    </location>
</feature>
<evidence type="ECO:0000256" key="5">
    <source>
        <dbReference type="ARBA" id="ARBA00038359"/>
    </source>
</evidence>
<evidence type="ECO:0000313" key="8">
    <source>
        <dbReference type="EMBL" id="KAF2142823.1"/>
    </source>
</evidence>
<evidence type="ECO:0000313" key="9">
    <source>
        <dbReference type="Proteomes" id="UP000799438"/>
    </source>
</evidence>
<evidence type="ECO:0000259" key="7">
    <source>
        <dbReference type="Pfam" id="PF20684"/>
    </source>
</evidence>
<gene>
    <name evidence="8" type="ORF">K452DRAFT_307739</name>
</gene>
<evidence type="ECO:0000256" key="3">
    <source>
        <dbReference type="ARBA" id="ARBA00022989"/>
    </source>
</evidence>
<dbReference type="RefSeq" id="XP_033398535.1">
    <property type="nucleotide sequence ID" value="XM_033543100.1"/>
</dbReference>
<feature type="domain" description="Rhodopsin" evidence="7">
    <location>
        <begin position="38"/>
        <end position="298"/>
    </location>
</feature>
<feature type="transmembrane region" description="Helical" evidence="6">
    <location>
        <begin position="274"/>
        <end position="297"/>
    </location>
</feature>
<organism evidence="8 9">
    <name type="scientific">Aplosporella prunicola CBS 121167</name>
    <dbReference type="NCBI Taxonomy" id="1176127"/>
    <lineage>
        <taxon>Eukaryota</taxon>
        <taxon>Fungi</taxon>
        <taxon>Dikarya</taxon>
        <taxon>Ascomycota</taxon>
        <taxon>Pezizomycotina</taxon>
        <taxon>Dothideomycetes</taxon>
        <taxon>Dothideomycetes incertae sedis</taxon>
        <taxon>Botryosphaeriales</taxon>
        <taxon>Aplosporellaceae</taxon>
        <taxon>Aplosporella</taxon>
    </lineage>
</organism>
<dbReference type="Pfam" id="PF20684">
    <property type="entry name" value="Fung_rhodopsin"/>
    <property type="match status" value="1"/>
</dbReference>
<feature type="transmembrane region" description="Helical" evidence="6">
    <location>
        <begin position="54"/>
        <end position="71"/>
    </location>
</feature>
<keyword evidence="4 6" id="KW-0472">Membrane</keyword>
<dbReference type="PANTHER" id="PTHR33048:SF47">
    <property type="entry name" value="INTEGRAL MEMBRANE PROTEIN-RELATED"/>
    <property type="match status" value="1"/>
</dbReference>
<name>A0A6A6BHA2_9PEZI</name>
<evidence type="ECO:0000256" key="2">
    <source>
        <dbReference type="ARBA" id="ARBA00022692"/>
    </source>
</evidence>